<gene>
    <name evidence="1" type="ORF">HMPREF0682_2497</name>
</gene>
<protein>
    <submittedName>
        <fullName evidence="1">Uncharacterized protein</fullName>
    </submittedName>
</protein>
<accession>U2RII4</accession>
<dbReference type="Proteomes" id="UP000017052">
    <property type="component" value="Unassembled WGS sequence"/>
</dbReference>
<dbReference type="AlphaFoldDB" id="U2RII4"/>
<comment type="caution">
    <text evidence="1">The sequence shown here is derived from an EMBL/GenBank/DDBJ whole genome shotgun (WGS) entry which is preliminary data.</text>
</comment>
<proteinExistence type="predicted"/>
<dbReference type="EMBL" id="ACVN02000303">
    <property type="protein sequence ID" value="ERK50522.1"/>
    <property type="molecule type" value="Genomic_DNA"/>
</dbReference>
<organism evidence="1 2">
    <name type="scientific">Propionibacterium acidifaciens F0233</name>
    <dbReference type="NCBI Taxonomy" id="553198"/>
    <lineage>
        <taxon>Bacteria</taxon>
        <taxon>Bacillati</taxon>
        <taxon>Actinomycetota</taxon>
        <taxon>Actinomycetes</taxon>
        <taxon>Propionibacteriales</taxon>
        <taxon>Propionibacteriaceae</taxon>
        <taxon>Propionibacterium</taxon>
    </lineage>
</organism>
<keyword evidence="2" id="KW-1185">Reference proteome</keyword>
<reference evidence="1" key="1">
    <citation type="submission" date="2013-08" db="EMBL/GenBank/DDBJ databases">
        <authorList>
            <person name="Durkin A.S."/>
            <person name="Haft D.R."/>
            <person name="McCorrison J."/>
            <person name="Torralba M."/>
            <person name="Gillis M."/>
            <person name="Haft D.H."/>
            <person name="Methe B."/>
            <person name="Sutton G."/>
            <person name="Nelson K.E."/>
        </authorList>
    </citation>
    <scope>NUCLEOTIDE SEQUENCE [LARGE SCALE GENOMIC DNA]</scope>
    <source>
        <strain evidence="1">F0233</strain>
    </source>
</reference>
<evidence type="ECO:0000313" key="2">
    <source>
        <dbReference type="Proteomes" id="UP000017052"/>
    </source>
</evidence>
<evidence type="ECO:0000313" key="1">
    <source>
        <dbReference type="EMBL" id="ERK50522.1"/>
    </source>
</evidence>
<sequence length="50" mass="5426">MMVTAPSWTAGIPGLHDRAPLRPVSEKYAAAAQARIPGLHDRAPLRQHGR</sequence>
<name>U2RII4_9ACTN</name>